<evidence type="ECO:0000313" key="3">
    <source>
        <dbReference type="Proteomes" id="UP000284451"/>
    </source>
</evidence>
<dbReference type="Pfam" id="PF13614">
    <property type="entry name" value="AAA_31"/>
    <property type="match status" value="1"/>
</dbReference>
<evidence type="ECO:0000259" key="1">
    <source>
        <dbReference type="Pfam" id="PF13614"/>
    </source>
</evidence>
<reference evidence="2 3" key="1">
    <citation type="submission" date="2019-01" db="EMBL/GenBank/DDBJ databases">
        <title>Sinorhodobacter populi sp. nov. isolated from the symptomatic bark tissue of Populus euramericana canker.</title>
        <authorList>
            <person name="Xu G."/>
        </authorList>
    </citation>
    <scope>NUCLEOTIDE SEQUENCE [LARGE SCALE GENOMIC DNA]</scope>
    <source>
        <strain evidence="2 3">07D10-4-3</strain>
    </source>
</reference>
<evidence type="ECO:0000313" key="2">
    <source>
        <dbReference type="EMBL" id="RWR30580.1"/>
    </source>
</evidence>
<accession>A0A443KCT2</accession>
<dbReference type="PANTHER" id="PTHR13696">
    <property type="entry name" value="P-LOOP CONTAINING NUCLEOSIDE TRIPHOSPHATE HYDROLASE"/>
    <property type="match status" value="1"/>
</dbReference>
<sequence length="396" mass="44177">MPVKANSASIADDARALTSSLKAQIERIYEPTGRKSMRRLHIKEVADLLGVTDRGIRHRQTIDKQFPAGETDNRNRRYFNMDDLWLMRRRFAEKSKNPKQFLPGRSEGDKLQVVSVANFKGGSGKSTTTAHLAHRLTMKGYRVLAIDMDPQASLTVLFGYRPELDFAEGDGSKTIYDALRYDEYQVPLSQVIRPTYCSGLDLAPAGLQFSEFETETAYALSRGITPSFESRLTLLLDEVEDRYDVVLIDCPPQLGFSSLCAIAASSSVLVTVIPNMLDISSMAQFLTMSSSLIETISEAKRRPVEFDFFSYLLTRYEPSDGPQVQMAGYLRGVLGSSVLTNPILKSTAISDAGMTQQTIYEISQSSMVKKTLERALTSMNNMAAEVEQLIQRAWGR</sequence>
<dbReference type="EMBL" id="SAUY01000015">
    <property type="protein sequence ID" value="RWR30580.1"/>
    <property type="molecule type" value="Genomic_DNA"/>
</dbReference>
<dbReference type="InterPro" id="IPR025669">
    <property type="entry name" value="AAA_dom"/>
</dbReference>
<dbReference type="InterPro" id="IPR009061">
    <property type="entry name" value="DNA-bd_dom_put_sf"/>
</dbReference>
<dbReference type="SUPFAM" id="SSF52540">
    <property type="entry name" value="P-loop containing nucleoside triphosphate hydrolases"/>
    <property type="match status" value="1"/>
</dbReference>
<organism evidence="2 3">
    <name type="scientific">Paenirhodobacter populi</name>
    <dbReference type="NCBI Taxonomy" id="2306993"/>
    <lineage>
        <taxon>Bacteria</taxon>
        <taxon>Pseudomonadati</taxon>
        <taxon>Pseudomonadota</taxon>
        <taxon>Alphaproteobacteria</taxon>
        <taxon>Rhodobacterales</taxon>
        <taxon>Rhodobacter group</taxon>
        <taxon>Paenirhodobacter</taxon>
    </lineage>
</organism>
<protein>
    <submittedName>
        <fullName evidence="2">Plasmid partitioning protein RepA</fullName>
    </submittedName>
</protein>
<dbReference type="NCBIfam" id="TIGR03453">
    <property type="entry name" value="partition_RepA"/>
    <property type="match status" value="1"/>
</dbReference>
<dbReference type="InterPro" id="IPR027417">
    <property type="entry name" value="P-loop_NTPase"/>
</dbReference>
<dbReference type="RefSeq" id="WP_128232786.1">
    <property type="nucleotide sequence ID" value="NZ_SAUY01000015.1"/>
</dbReference>
<comment type="caution">
    <text evidence="2">The sequence shown here is derived from an EMBL/GenBank/DDBJ whole genome shotgun (WGS) entry which is preliminary data.</text>
</comment>
<proteinExistence type="predicted"/>
<name>A0A443KCT2_9RHOB</name>
<dbReference type="Gene3D" id="3.40.50.300">
    <property type="entry name" value="P-loop containing nucleotide triphosphate hydrolases"/>
    <property type="match status" value="1"/>
</dbReference>
<reference evidence="2 3" key="2">
    <citation type="submission" date="2019-01" db="EMBL/GenBank/DDBJ databases">
        <authorList>
            <person name="Li Y."/>
        </authorList>
    </citation>
    <scope>NUCLEOTIDE SEQUENCE [LARGE SCALE GENOMIC DNA]</scope>
    <source>
        <strain evidence="2 3">07D10-4-3</strain>
    </source>
</reference>
<gene>
    <name evidence="2" type="primary">repA</name>
    <name evidence="2" type="ORF">D2T29_12915</name>
</gene>
<dbReference type="AlphaFoldDB" id="A0A443KCT2"/>
<dbReference type="SUPFAM" id="SSF46955">
    <property type="entry name" value="Putative DNA-binding domain"/>
    <property type="match status" value="1"/>
</dbReference>
<dbReference type="PANTHER" id="PTHR13696:SF98">
    <property type="entry name" value="PLASMID PARTITION PROTEIN A"/>
    <property type="match status" value="1"/>
</dbReference>
<dbReference type="InterPro" id="IPR017818">
    <property type="entry name" value="Plasmid_partition_RepA"/>
</dbReference>
<dbReference type="InterPro" id="IPR050678">
    <property type="entry name" value="DNA_Partitioning_ATPase"/>
</dbReference>
<dbReference type="CDD" id="cd02042">
    <property type="entry name" value="ParAB_family"/>
    <property type="match status" value="1"/>
</dbReference>
<dbReference type="Proteomes" id="UP000284451">
    <property type="component" value="Unassembled WGS sequence"/>
</dbReference>
<feature type="domain" description="AAA" evidence="1">
    <location>
        <begin position="112"/>
        <end position="295"/>
    </location>
</feature>